<protein>
    <submittedName>
        <fullName evidence="1">Uncharacterized protein</fullName>
    </submittedName>
</protein>
<organism evidence="1 2">
    <name type="scientific">Phytophthora cactorum</name>
    <dbReference type="NCBI Taxonomy" id="29920"/>
    <lineage>
        <taxon>Eukaryota</taxon>
        <taxon>Sar</taxon>
        <taxon>Stramenopiles</taxon>
        <taxon>Oomycota</taxon>
        <taxon>Peronosporomycetes</taxon>
        <taxon>Peronosporales</taxon>
        <taxon>Peronosporaceae</taxon>
        <taxon>Phytophthora</taxon>
    </lineage>
</organism>
<accession>A0A8T1KTU8</accession>
<sequence>MPDHLRRLIPRNAEDSSPVYTSSVVGCATAAVPIVARTHAVHITGLAAYHMN</sequence>
<dbReference type="AlphaFoldDB" id="A0A8T1KTU8"/>
<gene>
    <name evidence="1" type="ORF">PC117_g14140</name>
</gene>
<evidence type="ECO:0000313" key="1">
    <source>
        <dbReference type="EMBL" id="KAG2929009.1"/>
    </source>
</evidence>
<dbReference type="Proteomes" id="UP000736787">
    <property type="component" value="Unassembled WGS sequence"/>
</dbReference>
<dbReference type="PROSITE" id="PS51257">
    <property type="entry name" value="PROKAR_LIPOPROTEIN"/>
    <property type="match status" value="1"/>
</dbReference>
<name>A0A8T1KTU8_9STRA</name>
<evidence type="ECO:0000313" key="2">
    <source>
        <dbReference type="Proteomes" id="UP000736787"/>
    </source>
</evidence>
<reference evidence="1" key="1">
    <citation type="submission" date="2018-10" db="EMBL/GenBank/DDBJ databases">
        <title>Effector identification in a new, highly contiguous assembly of the strawberry crown rot pathogen Phytophthora cactorum.</title>
        <authorList>
            <person name="Armitage A.D."/>
            <person name="Nellist C.F."/>
            <person name="Bates H."/>
            <person name="Vickerstaff R.J."/>
            <person name="Harrison R.J."/>
        </authorList>
    </citation>
    <scope>NUCLEOTIDE SEQUENCE</scope>
    <source>
        <strain evidence="1">4040</strain>
    </source>
</reference>
<dbReference type="EMBL" id="RCMK01000433">
    <property type="protein sequence ID" value="KAG2929009.1"/>
    <property type="molecule type" value="Genomic_DNA"/>
</dbReference>
<proteinExistence type="predicted"/>
<comment type="caution">
    <text evidence="1">The sequence shown here is derived from an EMBL/GenBank/DDBJ whole genome shotgun (WGS) entry which is preliminary data.</text>
</comment>